<comment type="similarity">
    <text evidence="1">Belongs to the helicase family. RecQ subfamily.</text>
</comment>
<dbReference type="PANTHER" id="PTHR13710:SF105">
    <property type="entry name" value="ATP-DEPENDENT DNA HELICASE Q1"/>
    <property type="match status" value="1"/>
</dbReference>
<dbReference type="Pfam" id="PF00271">
    <property type="entry name" value="Helicase_C"/>
    <property type="match status" value="1"/>
</dbReference>
<dbReference type="PROSITE" id="PS51192">
    <property type="entry name" value="HELICASE_ATP_BIND_1"/>
    <property type="match status" value="1"/>
</dbReference>
<evidence type="ECO:0000259" key="9">
    <source>
        <dbReference type="PROSITE" id="PS51192"/>
    </source>
</evidence>
<feature type="domain" description="Helicase C-terminal" evidence="10">
    <location>
        <begin position="269"/>
        <end position="432"/>
    </location>
</feature>
<dbReference type="Gene3D" id="3.40.50.300">
    <property type="entry name" value="P-loop containing nucleotide triphosphate hydrolases"/>
    <property type="match status" value="2"/>
</dbReference>
<keyword evidence="3" id="KW-0067">ATP-binding</keyword>
<dbReference type="InterPro" id="IPR014001">
    <property type="entry name" value="Helicase_ATP-bd"/>
</dbReference>
<dbReference type="EC" id="5.6.2.4" evidence="7"/>
<keyword evidence="4" id="KW-0238">DNA-binding</keyword>
<dbReference type="Proteomes" id="UP001219525">
    <property type="component" value="Unassembled WGS sequence"/>
</dbReference>
<dbReference type="InterPro" id="IPR027417">
    <property type="entry name" value="P-loop_NTPase"/>
</dbReference>
<organism evidence="11 12">
    <name type="scientific">Mycena pura</name>
    <dbReference type="NCBI Taxonomy" id="153505"/>
    <lineage>
        <taxon>Eukaryota</taxon>
        <taxon>Fungi</taxon>
        <taxon>Dikarya</taxon>
        <taxon>Basidiomycota</taxon>
        <taxon>Agaricomycotina</taxon>
        <taxon>Agaricomycetes</taxon>
        <taxon>Agaricomycetidae</taxon>
        <taxon>Agaricales</taxon>
        <taxon>Marasmiineae</taxon>
        <taxon>Mycenaceae</taxon>
        <taxon>Mycena</taxon>
    </lineage>
</organism>
<dbReference type="GO" id="GO:0000724">
    <property type="term" value="P:double-strand break repair via homologous recombination"/>
    <property type="evidence" value="ECO:0007669"/>
    <property type="project" value="TreeGrafter"/>
</dbReference>
<dbReference type="GO" id="GO:0043138">
    <property type="term" value="F:3'-5' DNA helicase activity"/>
    <property type="evidence" value="ECO:0007669"/>
    <property type="project" value="UniProtKB-EC"/>
</dbReference>
<dbReference type="AlphaFoldDB" id="A0AAD6Y896"/>
<evidence type="ECO:0000256" key="8">
    <source>
        <dbReference type="SAM" id="MobiDB-lite"/>
    </source>
</evidence>
<evidence type="ECO:0000256" key="6">
    <source>
        <dbReference type="ARBA" id="ARBA00034617"/>
    </source>
</evidence>
<dbReference type="GO" id="GO:0005737">
    <property type="term" value="C:cytoplasm"/>
    <property type="evidence" value="ECO:0007669"/>
    <property type="project" value="TreeGrafter"/>
</dbReference>
<gene>
    <name evidence="11" type="ORF">GGX14DRAFT_655018</name>
</gene>
<evidence type="ECO:0000256" key="7">
    <source>
        <dbReference type="ARBA" id="ARBA00034808"/>
    </source>
</evidence>
<dbReference type="Pfam" id="PF00270">
    <property type="entry name" value="DEAD"/>
    <property type="match status" value="1"/>
</dbReference>
<dbReference type="GO" id="GO:0003677">
    <property type="term" value="F:DNA binding"/>
    <property type="evidence" value="ECO:0007669"/>
    <property type="project" value="UniProtKB-KW"/>
</dbReference>
<evidence type="ECO:0000256" key="5">
    <source>
        <dbReference type="ARBA" id="ARBA00023235"/>
    </source>
</evidence>
<keyword evidence="2" id="KW-0547">Nucleotide-binding</keyword>
<dbReference type="EMBL" id="JARJCW010000057">
    <property type="protein sequence ID" value="KAJ7201810.1"/>
    <property type="molecule type" value="Genomic_DNA"/>
</dbReference>
<evidence type="ECO:0000256" key="1">
    <source>
        <dbReference type="ARBA" id="ARBA00005446"/>
    </source>
</evidence>
<feature type="region of interest" description="Disordered" evidence="8">
    <location>
        <begin position="432"/>
        <end position="501"/>
    </location>
</feature>
<dbReference type="GO" id="GO:0005694">
    <property type="term" value="C:chromosome"/>
    <property type="evidence" value="ECO:0007669"/>
    <property type="project" value="TreeGrafter"/>
</dbReference>
<feature type="domain" description="Helicase ATP-binding" evidence="9">
    <location>
        <begin position="52"/>
        <end position="238"/>
    </location>
</feature>
<evidence type="ECO:0000256" key="4">
    <source>
        <dbReference type="ARBA" id="ARBA00023125"/>
    </source>
</evidence>
<proteinExistence type="inferred from homology"/>
<protein>
    <recommendedName>
        <fullName evidence="7">DNA 3'-5' helicase</fullName>
        <ecNumber evidence="7">5.6.2.4</ecNumber>
    </recommendedName>
</protein>
<evidence type="ECO:0000256" key="3">
    <source>
        <dbReference type="ARBA" id="ARBA00022840"/>
    </source>
</evidence>
<accession>A0AAD6Y896</accession>
<keyword evidence="5" id="KW-0413">Isomerase</keyword>
<keyword evidence="11" id="KW-0378">Hydrolase</keyword>
<sequence>MSDDAIPAIAPPFDWSKRRDYTWLSAAGTQKLREKVSPLLDFELDNFQIECPAQILDGQDVLCIIATGAGKTALIYVPLMVREGTISIVVSPTNFLQRDMVRQLNYFVASMRKKGLSSIAINSDTITATALVSCKRDLWAEAKTGAHRLIFIGPEMMKSPDYQTFISNKNVRARLGQFTVDELHAADEWSVDFRKDFQDIPTMRVRLPDHTTFVGLSASIEPGRQYEACVKLMGFRPGFHLEKQDCERHNVALMMRRILYTSSGLEFHDLDWLVPLWITKASDVPKYLLFVQSIEQGHRIVDYLRTLLPLHLQKDAHRLIRHHHSLACPECKAEGMDSLYKCANDRDCLVHVSTDVLTVGVNIPGLAGVIIYGPISSASALLQRAGRPVRERGTQGSAFIYVTKADMADALAYVNSEAGKQDKRVLELKDPTSHHATAPAEGVVESPEGLETPAGNLEDASAAAASAQPTMSNPPAGNTAASSKKSKKAKKAQETPGVIAKPGQRTCNSLLLIFAAHARDRCITRQINIIYGNPGVDKDCGRCSSCVGDVVPEPRKREVAQDNTDQVNRDPEVEKVPSYMKPLVKDLKAIGEKLENSARTIRWSRAPRPDALLIGTRIFLPPDLINTITADFLSITSEEIFEERVRSWKYANEYGRALWNVVKILVANLRQELVDRHETALEKARNARAHKYVVDAGLTRITRVRLLVKNPATYPINVTTIADVSAEVPAADFYAGSPQKSPAKQLKRKAEELLKPGDSSKRQKKAVRALLSYFFPISACLKKSRRKRISYRQLGRHCLRKLARSPDHC</sequence>
<dbReference type="SUPFAM" id="SSF52540">
    <property type="entry name" value="P-loop containing nucleoside triphosphate hydrolases"/>
    <property type="match status" value="1"/>
</dbReference>
<feature type="compositionally biased region" description="Basic and acidic residues" evidence="8">
    <location>
        <begin position="748"/>
        <end position="760"/>
    </location>
</feature>
<dbReference type="PROSITE" id="PS51194">
    <property type="entry name" value="HELICASE_CTER"/>
    <property type="match status" value="1"/>
</dbReference>
<evidence type="ECO:0000313" key="12">
    <source>
        <dbReference type="Proteomes" id="UP001219525"/>
    </source>
</evidence>
<reference evidence="11" key="1">
    <citation type="submission" date="2023-03" db="EMBL/GenBank/DDBJ databases">
        <title>Massive genome expansion in bonnet fungi (Mycena s.s.) driven by repeated elements and novel gene families across ecological guilds.</title>
        <authorList>
            <consortium name="Lawrence Berkeley National Laboratory"/>
            <person name="Harder C.B."/>
            <person name="Miyauchi S."/>
            <person name="Viragh M."/>
            <person name="Kuo A."/>
            <person name="Thoen E."/>
            <person name="Andreopoulos B."/>
            <person name="Lu D."/>
            <person name="Skrede I."/>
            <person name="Drula E."/>
            <person name="Henrissat B."/>
            <person name="Morin E."/>
            <person name="Kohler A."/>
            <person name="Barry K."/>
            <person name="LaButti K."/>
            <person name="Morin E."/>
            <person name="Salamov A."/>
            <person name="Lipzen A."/>
            <person name="Mereny Z."/>
            <person name="Hegedus B."/>
            <person name="Baldrian P."/>
            <person name="Stursova M."/>
            <person name="Weitz H."/>
            <person name="Taylor A."/>
            <person name="Grigoriev I.V."/>
            <person name="Nagy L.G."/>
            <person name="Martin F."/>
            <person name="Kauserud H."/>
        </authorList>
    </citation>
    <scope>NUCLEOTIDE SEQUENCE</scope>
    <source>
        <strain evidence="11">9144</strain>
    </source>
</reference>
<dbReference type="CDD" id="cd18785">
    <property type="entry name" value="SF2_C"/>
    <property type="match status" value="1"/>
</dbReference>
<evidence type="ECO:0000313" key="11">
    <source>
        <dbReference type="EMBL" id="KAJ7201810.1"/>
    </source>
</evidence>
<dbReference type="GO" id="GO:0005524">
    <property type="term" value="F:ATP binding"/>
    <property type="evidence" value="ECO:0007669"/>
    <property type="project" value="UniProtKB-KW"/>
</dbReference>
<dbReference type="GO" id="GO:0016787">
    <property type="term" value="F:hydrolase activity"/>
    <property type="evidence" value="ECO:0007669"/>
    <property type="project" value="UniProtKB-KW"/>
</dbReference>
<dbReference type="InterPro" id="IPR001650">
    <property type="entry name" value="Helicase_C-like"/>
</dbReference>
<dbReference type="GO" id="GO:0009378">
    <property type="term" value="F:four-way junction helicase activity"/>
    <property type="evidence" value="ECO:0007669"/>
    <property type="project" value="TreeGrafter"/>
</dbReference>
<name>A0AAD6Y896_9AGAR</name>
<evidence type="ECO:0000259" key="10">
    <source>
        <dbReference type="PROSITE" id="PS51194"/>
    </source>
</evidence>
<evidence type="ECO:0000256" key="2">
    <source>
        <dbReference type="ARBA" id="ARBA00022741"/>
    </source>
</evidence>
<dbReference type="InterPro" id="IPR011545">
    <property type="entry name" value="DEAD/DEAH_box_helicase_dom"/>
</dbReference>
<keyword evidence="12" id="KW-1185">Reference proteome</keyword>
<dbReference type="PANTHER" id="PTHR13710">
    <property type="entry name" value="DNA HELICASE RECQ FAMILY MEMBER"/>
    <property type="match status" value="1"/>
</dbReference>
<comment type="caution">
    <text evidence="11">The sequence shown here is derived from an EMBL/GenBank/DDBJ whole genome shotgun (WGS) entry which is preliminary data.</text>
</comment>
<feature type="region of interest" description="Disordered" evidence="8">
    <location>
        <begin position="737"/>
        <end position="760"/>
    </location>
</feature>
<comment type="catalytic activity">
    <reaction evidence="6">
        <text>Couples ATP hydrolysis with the unwinding of duplex DNA by translocating in the 3'-5' direction.</text>
        <dbReference type="EC" id="5.6.2.4"/>
    </reaction>
</comment>